<dbReference type="Proteomes" id="UP000000763">
    <property type="component" value="Chromosome 6"/>
</dbReference>
<feature type="region of interest" description="Disordered" evidence="1">
    <location>
        <begin position="22"/>
        <end position="53"/>
    </location>
</feature>
<accession>Q654K7</accession>
<gene>
    <name evidence="2" type="primary">P0012H03.28</name>
</gene>
<reference evidence="3" key="1">
    <citation type="journal article" date="2005" name="Nature">
        <title>The map-based sequence of the rice genome.</title>
        <authorList>
            <consortium name="International rice genome sequencing project (IRGSP)"/>
            <person name="Matsumoto T."/>
            <person name="Wu J."/>
            <person name="Kanamori H."/>
            <person name="Katayose Y."/>
            <person name="Fujisawa M."/>
            <person name="Namiki N."/>
            <person name="Mizuno H."/>
            <person name="Yamamoto K."/>
            <person name="Antonio B.A."/>
            <person name="Baba T."/>
            <person name="Sakata K."/>
            <person name="Nagamura Y."/>
            <person name="Aoki H."/>
            <person name="Arikawa K."/>
            <person name="Arita K."/>
            <person name="Bito T."/>
            <person name="Chiden Y."/>
            <person name="Fujitsuka N."/>
            <person name="Fukunaka R."/>
            <person name="Hamada M."/>
            <person name="Harada C."/>
            <person name="Hayashi A."/>
            <person name="Hijishita S."/>
            <person name="Honda M."/>
            <person name="Hosokawa S."/>
            <person name="Ichikawa Y."/>
            <person name="Idonuma A."/>
            <person name="Iijima M."/>
            <person name="Ikeda M."/>
            <person name="Ikeno M."/>
            <person name="Ito K."/>
            <person name="Ito S."/>
            <person name="Ito T."/>
            <person name="Ito Y."/>
            <person name="Ito Y."/>
            <person name="Iwabuchi A."/>
            <person name="Kamiya K."/>
            <person name="Karasawa W."/>
            <person name="Kurita K."/>
            <person name="Katagiri S."/>
            <person name="Kikuta A."/>
            <person name="Kobayashi H."/>
            <person name="Kobayashi N."/>
            <person name="Machita K."/>
            <person name="Maehara T."/>
            <person name="Masukawa M."/>
            <person name="Mizubayashi T."/>
            <person name="Mukai Y."/>
            <person name="Nagasaki H."/>
            <person name="Nagata Y."/>
            <person name="Naito S."/>
            <person name="Nakashima M."/>
            <person name="Nakama Y."/>
            <person name="Nakamichi Y."/>
            <person name="Nakamura M."/>
            <person name="Meguro A."/>
            <person name="Negishi M."/>
            <person name="Ohta I."/>
            <person name="Ohta T."/>
            <person name="Okamoto M."/>
            <person name="Ono N."/>
            <person name="Saji S."/>
            <person name="Sakaguchi M."/>
            <person name="Sakai K."/>
            <person name="Shibata M."/>
            <person name="Shimokawa T."/>
            <person name="Song J."/>
            <person name="Takazaki Y."/>
            <person name="Terasawa K."/>
            <person name="Tsugane M."/>
            <person name="Tsuji K."/>
            <person name="Ueda S."/>
            <person name="Waki K."/>
            <person name="Yamagata H."/>
            <person name="Yamamoto M."/>
            <person name="Yamamoto S."/>
            <person name="Yamane H."/>
            <person name="Yoshiki S."/>
            <person name="Yoshihara R."/>
            <person name="Yukawa K."/>
            <person name="Zhong H."/>
            <person name="Yano M."/>
            <person name="Yuan Q."/>
            <person name="Ouyang S."/>
            <person name="Liu J."/>
            <person name="Jones K.M."/>
            <person name="Gansberger K."/>
            <person name="Moffat K."/>
            <person name="Hill J."/>
            <person name="Bera J."/>
            <person name="Fadrosh D."/>
            <person name="Jin S."/>
            <person name="Johri S."/>
            <person name="Kim M."/>
            <person name="Overton L."/>
            <person name="Reardon M."/>
            <person name="Tsitrin T."/>
            <person name="Vuong H."/>
            <person name="Weaver B."/>
            <person name="Ciecko A."/>
            <person name="Tallon L."/>
            <person name="Jackson J."/>
            <person name="Pai G."/>
            <person name="Aken S.V."/>
            <person name="Utterback T."/>
            <person name="Reidmuller S."/>
            <person name="Feldblyum T."/>
            <person name="Hsiao J."/>
            <person name="Zismann V."/>
            <person name="Iobst S."/>
            <person name="de Vazeille A.R."/>
            <person name="Buell C.R."/>
            <person name="Ying K."/>
            <person name="Li Y."/>
            <person name="Lu T."/>
            <person name="Huang Y."/>
            <person name="Zhao Q."/>
            <person name="Feng Q."/>
            <person name="Zhang L."/>
            <person name="Zhu J."/>
            <person name="Weng Q."/>
            <person name="Mu J."/>
            <person name="Lu Y."/>
            <person name="Fan D."/>
            <person name="Liu Y."/>
            <person name="Guan J."/>
            <person name="Zhang Y."/>
            <person name="Yu S."/>
            <person name="Liu X."/>
            <person name="Zhang Y."/>
            <person name="Hong G."/>
            <person name="Han B."/>
            <person name="Choisne N."/>
            <person name="Demange N."/>
            <person name="Orjeda G."/>
            <person name="Samain S."/>
            <person name="Cattolico L."/>
            <person name="Pelletier E."/>
            <person name="Couloux A."/>
            <person name="Segurens B."/>
            <person name="Wincker P."/>
            <person name="D'Hont A."/>
            <person name="Scarpelli C."/>
            <person name="Weissenbach J."/>
            <person name="Salanoubat M."/>
            <person name="Quetier F."/>
            <person name="Yu Y."/>
            <person name="Kim H.R."/>
            <person name="Rambo T."/>
            <person name="Currie J."/>
            <person name="Collura K."/>
            <person name="Luo M."/>
            <person name="Yang T."/>
            <person name="Ammiraju J.S.S."/>
            <person name="Engler F."/>
            <person name="Soderlund C."/>
            <person name="Wing R.A."/>
            <person name="Palmer L.E."/>
            <person name="de la Bastide M."/>
            <person name="Spiegel L."/>
            <person name="Nascimento L."/>
            <person name="Zutavern T."/>
            <person name="O'Shaughnessy A."/>
            <person name="Dike S."/>
            <person name="Dedhia N."/>
            <person name="Preston R."/>
            <person name="Balija V."/>
            <person name="McCombie W.R."/>
            <person name="Chow T."/>
            <person name="Chen H."/>
            <person name="Chung M."/>
            <person name="Chen C."/>
            <person name="Shaw J."/>
            <person name="Wu H."/>
            <person name="Hsiao K."/>
            <person name="Chao Y."/>
            <person name="Chu M."/>
            <person name="Cheng C."/>
            <person name="Hour A."/>
            <person name="Lee P."/>
            <person name="Lin S."/>
            <person name="Lin Y."/>
            <person name="Liou J."/>
            <person name="Liu S."/>
            <person name="Hsing Y."/>
            <person name="Raghuvanshi S."/>
            <person name="Mohanty A."/>
            <person name="Bharti A.K."/>
            <person name="Gaur A."/>
            <person name="Gupta V."/>
            <person name="Kumar D."/>
            <person name="Ravi V."/>
            <person name="Vij S."/>
            <person name="Kapur A."/>
            <person name="Khurana P."/>
            <person name="Khurana P."/>
            <person name="Khurana J.P."/>
            <person name="Tyagi A.K."/>
            <person name="Gaikwad K."/>
            <person name="Singh A."/>
            <person name="Dalal V."/>
            <person name="Srivastava S."/>
            <person name="Dixit A."/>
            <person name="Pal A.K."/>
            <person name="Ghazi I.A."/>
            <person name="Yadav M."/>
            <person name="Pandit A."/>
            <person name="Bhargava A."/>
            <person name="Sureshbabu K."/>
            <person name="Batra K."/>
            <person name="Sharma T.R."/>
            <person name="Mohapatra T."/>
            <person name="Singh N.K."/>
            <person name="Messing J."/>
            <person name="Nelson A.B."/>
            <person name="Fuks G."/>
            <person name="Kavchok S."/>
            <person name="Keizer G."/>
            <person name="Linton E."/>
            <person name="Llaca V."/>
            <person name="Song R."/>
            <person name="Tanyolac B."/>
            <person name="Young S."/>
            <person name="Ho-Il K."/>
            <person name="Hahn J.H."/>
            <person name="Sangsakoo G."/>
            <person name="Vanavichit A."/>
            <person name="de Mattos Luiz.A.T."/>
            <person name="Zimmer P.D."/>
            <person name="Malone G."/>
            <person name="Dellagostin O."/>
            <person name="de Oliveira A.C."/>
            <person name="Bevan M."/>
            <person name="Bancroft I."/>
            <person name="Minx P."/>
            <person name="Cordum H."/>
            <person name="Wilson R."/>
            <person name="Cheng Z."/>
            <person name="Jin W."/>
            <person name="Jiang J."/>
            <person name="Leong S.A."/>
            <person name="Iwama H."/>
            <person name="Gojobori T."/>
            <person name="Itoh T."/>
            <person name="Niimura Y."/>
            <person name="Fujii Y."/>
            <person name="Habara T."/>
            <person name="Sakai H."/>
            <person name="Sato Y."/>
            <person name="Wilson G."/>
            <person name="Kumar K."/>
            <person name="McCouch S."/>
            <person name="Juretic N."/>
            <person name="Hoen D."/>
            <person name="Wright S."/>
            <person name="Bruskiewich R."/>
            <person name="Bureau T."/>
            <person name="Miyao A."/>
            <person name="Hirochika H."/>
            <person name="Nishikawa T."/>
            <person name="Kadowaki K."/>
            <person name="Sugiura M."/>
            <person name="Burr B."/>
            <person name="Sasaki T."/>
        </authorList>
    </citation>
    <scope>NUCLEOTIDE SEQUENCE [LARGE SCALE GENOMIC DNA]</scope>
    <source>
        <strain evidence="3">cv. Nipponbare</strain>
    </source>
</reference>
<evidence type="ECO:0000313" key="2">
    <source>
        <dbReference type="EMBL" id="BAD45760.1"/>
    </source>
</evidence>
<sequence>MSLFSHLDLLTVGVGGGQLRDLNGATADDNNDDEASQSAAAGPVTARSAPLPP</sequence>
<evidence type="ECO:0000313" key="3">
    <source>
        <dbReference type="Proteomes" id="UP000000763"/>
    </source>
</evidence>
<dbReference type="AlphaFoldDB" id="Q654K7"/>
<proteinExistence type="predicted"/>
<evidence type="ECO:0000256" key="1">
    <source>
        <dbReference type="SAM" id="MobiDB-lite"/>
    </source>
</evidence>
<name>Q654K7_ORYSJ</name>
<reference evidence="3" key="2">
    <citation type="journal article" date="2008" name="Nucleic Acids Res.">
        <title>The rice annotation project database (RAP-DB): 2008 update.</title>
        <authorList>
            <consortium name="The rice annotation project (RAP)"/>
        </authorList>
    </citation>
    <scope>GENOME REANNOTATION</scope>
    <source>
        <strain evidence="3">cv. Nipponbare</strain>
    </source>
</reference>
<protein>
    <submittedName>
        <fullName evidence="2">Uncharacterized protein</fullName>
    </submittedName>
</protein>
<organism evidence="2 3">
    <name type="scientific">Oryza sativa subsp. japonica</name>
    <name type="common">Rice</name>
    <dbReference type="NCBI Taxonomy" id="39947"/>
    <lineage>
        <taxon>Eukaryota</taxon>
        <taxon>Viridiplantae</taxon>
        <taxon>Streptophyta</taxon>
        <taxon>Embryophyta</taxon>
        <taxon>Tracheophyta</taxon>
        <taxon>Spermatophyta</taxon>
        <taxon>Magnoliopsida</taxon>
        <taxon>Liliopsida</taxon>
        <taxon>Poales</taxon>
        <taxon>Poaceae</taxon>
        <taxon>BOP clade</taxon>
        <taxon>Oryzoideae</taxon>
        <taxon>Oryzeae</taxon>
        <taxon>Oryzinae</taxon>
        <taxon>Oryza</taxon>
        <taxon>Oryza sativa</taxon>
    </lineage>
</organism>
<dbReference type="EMBL" id="AP004684">
    <property type="protein sequence ID" value="BAD45760.1"/>
    <property type="molecule type" value="Genomic_DNA"/>
</dbReference>